<keyword evidence="3" id="KW-1185">Reference proteome</keyword>
<feature type="region of interest" description="Disordered" evidence="1">
    <location>
        <begin position="59"/>
        <end position="217"/>
    </location>
</feature>
<protein>
    <submittedName>
        <fullName evidence="2">Uncharacterized protein</fullName>
    </submittedName>
</protein>
<feature type="compositionally biased region" description="Low complexity" evidence="1">
    <location>
        <begin position="86"/>
        <end position="118"/>
    </location>
</feature>
<feature type="compositionally biased region" description="Polar residues" evidence="1">
    <location>
        <begin position="121"/>
        <end position="131"/>
    </location>
</feature>
<feature type="compositionally biased region" description="Polar residues" evidence="1">
    <location>
        <begin position="139"/>
        <end position="168"/>
    </location>
</feature>
<gene>
    <name evidence="2" type="ORF">AFUS01_LOCUS34023</name>
</gene>
<evidence type="ECO:0000256" key="1">
    <source>
        <dbReference type="SAM" id="MobiDB-lite"/>
    </source>
</evidence>
<feature type="non-terminal residue" evidence="2">
    <location>
        <position position="1"/>
    </location>
</feature>
<name>A0A8J2KYE8_9HEXA</name>
<feature type="compositionally biased region" description="Polar residues" evidence="1">
    <location>
        <begin position="183"/>
        <end position="193"/>
    </location>
</feature>
<evidence type="ECO:0000313" key="3">
    <source>
        <dbReference type="Proteomes" id="UP000708208"/>
    </source>
</evidence>
<dbReference type="Proteomes" id="UP000708208">
    <property type="component" value="Unassembled WGS sequence"/>
</dbReference>
<evidence type="ECO:0000313" key="2">
    <source>
        <dbReference type="EMBL" id="CAG7823831.1"/>
    </source>
</evidence>
<comment type="caution">
    <text evidence="2">The sequence shown here is derived from an EMBL/GenBank/DDBJ whole genome shotgun (WGS) entry which is preliminary data.</text>
</comment>
<dbReference type="EMBL" id="CAJVCH010530724">
    <property type="protein sequence ID" value="CAG7823831.1"/>
    <property type="molecule type" value="Genomic_DNA"/>
</dbReference>
<feature type="non-terminal residue" evidence="2">
    <location>
        <position position="241"/>
    </location>
</feature>
<sequence length="241" mass="27341">DFLQGITRTNNREIVEFQPEQFQDYAKIIKDLQGMGPRGQASREVDEGAPIGLLGFKQVNEPGHKGPPIFEFGSSSPVKPRPRPLTPATTTTTTTRPPTYYTRGTTTTTKKPNTGFPPQTRYLSNRPNGNSAVAPPSTPYTGSPNRFSKTPQYSVKSAEYQNYNDNYPSSQSEEQTESKENYKTNFEQISAQPIGSDHHTSFRVPFRFPEDEDKQTQYEQIYEQHLLTQPSPQQHHQQQQQ</sequence>
<reference evidence="2" key="1">
    <citation type="submission" date="2021-06" db="EMBL/GenBank/DDBJ databases">
        <authorList>
            <person name="Hodson N. C."/>
            <person name="Mongue J. A."/>
            <person name="Jaron S. K."/>
        </authorList>
    </citation>
    <scope>NUCLEOTIDE SEQUENCE</scope>
</reference>
<dbReference type="AlphaFoldDB" id="A0A8J2KYE8"/>
<organism evidence="2 3">
    <name type="scientific">Allacma fusca</name>
    <dbReference type="NCBI Taxonomy" id="39272"/>
    <lineage>
        <taxon>Eukaryota</taxon>
        <taxon>Metazoa</taxon>
        <taxon>Ecdysozoa</taxon>
        <taxon>Arthropoda</taxon>
        <taxon>Hexapoda</taxon>
        <taxon>Collembola</taxon>
        <taxon>Symphypleona</taxon>
        <taxon>Sminthuridae</taxon>
        <taxon>Allacma</taxon>
    </lineage>
</organism>
<proteinExistence type="predicted"/>
<accession>A0A8J2KYE8</accession>